<evidence type="ECO:0000256" key="5">
    <source>
        <dbReference type="ARBA" id="ARBA00023136"/>
    </source>
</evidence>
<accession>A0AAD7EYZ7</accession>
<keyword evidence="6" id="KW-0325">Glycoprotein</keyword>
<feature type="non-terminal residue" evidence="8">
    <location>
        <position position="96"/>
    </location>
</feature>
<dbReference type="InterPro" id="IPR002889">
    <property type="entry name" value="WSC_carb-bd"/>
</dbReference>
<evidence type="ECO:0000256" key="6">
    <source>
        <dbReference type="ARBA" id="ARBA00023180"/>
    </source>
</evidence>
<dbReference type="AlphaFoldDB" id="A0AAD7EYZ7"/>
<feature type="non-terminal residue" evidence="8">
    <location>
        <position position="1"/>
    </location>
</feature>
<dbReference type="EMBL" id="JARIHO010000006">
    <property type="protein sequence ID" value="KAJ7359832.1"/>
    <property type="molecule type" value="Genomic_DNA"/>
</dbReference>
<evidence type="ECO:0000256" key="2">
    <source>
        <dbReference type="ARBA" id="ARBA00022692"/>
    </source>
</evidence>
<evidence type="ECO:0000256" key="3">
    <source>
        <dbReference type="ARBA" id="ARBA00022729"/>
    </source>
</evidence>
<comment type="caution">
    <text evidence="8">The sequence shown here is derived from an EMBL/GenBank/DDBJ whole genome shotgun (WGS) entry which is preliminary data.</text>
</comment>
<name>A0AAD7EYZ7_9AGAR</name>
<dbReference type="GO" id="GO:0005886">
    <property type="term" value="C:plasma membrane"/>
    <property type="evidence" value="ECO:0007669"/>
    <property type="project" value="TreeGrafter"/>
</dbReference>
<organism evidence="8 9">
    <name type="scientific">Mycena albidolilacea</name>
    <dbReference type="NCBI Taxonomy" id="1033008"/>
    <lineage>
        <taxon>Eukaryota</taxon>
        <taxon>Fungi</taxon>
        <taxon>Dikarya</taxon>
        <taxon>Basidiomycota</taxon>
        <taxon>Agaricomycotina</taxon>
        <taxon>Agaricomycetes</taxon>
        <taxon>Agaricomycetidae</taxon>
        <taxon>Agaricales</taxon>
        <taxon>Marasmiineae</taxon>
        <taxon>Mycenaceae</taxon>
        <taxon>Mycena</taxon>
    </lineage>
</organism>
<evidence type="ECO:0000313" key="9">
    <source>
        <dbReference type="Proteomes" id="UP001218218"/>
    </source>
</evidence>
<gene>
    <name evidence="8" type="ORF">DFH08DRAFT_621979</name>
</gene>
<evidence type="ECO:0000313" key="8">
    <source>
        <dbReference type="EMBL" id="KAJ7359832.1"/>
    </source>
</evidence>
<keyword evidence="2" id="KW-0812">Transmembrane</keyword>
<dbReference type="PANTHER" id="PTHR24269:SF16">
    <property type="entry name" value="PROTEIN SLG1"/>
    <property type="match status" value="1"/>
</dbReference>
<dbReference type="InterPro" id="IPR051836">
    <property type="entry name" value="Kremen_rcpt"/>
</dbReference>
<dbReference type="Proteomes" id="UP001218218">
    <property type="component" value="Unassembled WGS sequence"/>
</dbReference>
<keyword evidence="3" id="KW-0732">Signal</keyword>
<keyword evidence="5" id="KW-0472">Membrane</keyword>
<keyword evidence="9" id="KW-1185">Reference proteome</keyword>
<evidence type="ECO:0000259" key="7">
    <source>
        <dbReference type="PROSITE" id="PS51212"/>
    </source>
</evidence>
<evidence type="ECO:0000256" key="4">
    <source>
        <dbReference type="ARBA" id="ARBA00022989"/>
    </source>
</evidence>
<proteinExistence type="predicted"/>
<keyword evidence="4" id="KW-1133">Transmembrane helix</keyword>
<dbReference type="PANTHER" id="PTHR24269">
    <property type="entry name" value="KREMEN PROTEIN"/>
    <property type="match status" value="1"/>
</dbReference>
<protein>
    <submittedName>
        <fullName evidence="8">Carbohydrate-binding WSC</fullName>
    </submittedName>
</protein>
<evidence type="ECO:0000256" key="1">
    <source>
        <dbReference type="ARBA" id="ARBA00004167"/>
    </source>
</evidence>
<reference evidence="8" key="1">
    <citation type="submission" date="2023-03" db="EMBL/GenBank/DDBJ databases">
        <title>Massive genome expansion in bonnet fungi (Mycena s.s.) driven by repeated elements and novel gene families across ecological guilds.</title>
        <authorList>
            <consortium name="Lawrence Berkeley National Laboratory"/>
            <person name="Harder C.B."/>
            <person name="Miyauchi S."/>
            <person name="Viragh M."/>
            <person name="Kuo A."/>
            <person name="Thoen E."/>
            <person name="Andreopoulos B."/>
            <person name="Lu D."/>
            <person name="Skrede I."/>
            <person name="Drula E."/>
            <person name="Henrissat B."/>
            <person name="Morin E."/>
            <person name="Kohler A."/>
            <person name="Barry K."/>
            <person name="LaButti K."/>
            <person name="Morin E."/>
            <person name="Salamov A."/>
            <person name="Lipzen A."/>
            <person name="Mereny Z."/>
            <person name="Hegedus B."/>
            <person name="Baldrian P."/>
            <person name="Stursova M."/>
            <person name="Weitz H."/>
            <person name="Taylor A."/>
            <person name="Grigoriev I.V."/>
            <person name="Nagy L.G."/>
            <person name="Martin F."/>
            <person name="Kauserud H."/>
        </authorList>
    </citation>
    <scope>NUCLEOTIDE SEQUENCE</scope>
    <source>
        <strain evidence="8">CBHHK002</strain>
    </source>
</reference>
<comment type="subcellular location">
    <subcellularLocation>
        <location evidence="1">Membrane</location>
        <topology evidence="1">Single-pass membrane protein</topology>
    </subcellularLocation>
</comment>
<dbReference type="PROSITE" id="PS51212">
    <property type="entry name" value="WSC"/>
    <property type="match status" value="1"/>
</dbReference>
<dbReference type="Pfam" id="PF01822">
    <property type="entry name" value="WSC"/>
    <property type="match status" value="1"/>
</dbReference>
<sequence>PTGWSYVGCKVDVGNRILVAASQVSTTNTPQTCIAFCSGKGYTMAGVEFSQECWCGSSYNSVAGTPSSILDCASACTGDSAQTCGGASRIQIYQNS</sequence>
<dbReference type="SMART" id="SM00321">
    <property type="entry name" value="WSC"/>
    <property type="match status" value="1"/>
</dbReference>
<feature type="domain" description="WSC" evidence="7">
    <location>
        <begin position="3"/>
        <end position="96"/>
    </location>
</feature>